<organism evidence="1 2">
    <name type="scientific">Pseudomonas phage MiCath</name>
    <dbReference type="NCBI Taxonomy" id="3003729"/>
    <lineage>
        <taxon>Viruses</taxon>
        <taxon>Duplodnaviria</taxon>
        <taxon>Heunggongvirae</taxon>
        <taxon>Uroviricota</taxon>
        <taxon>Caudoviricetes</taxon>
        <taxon>Queuovirinae</taxon>
        <taxon>Micathvirus</taxon>
        <taxon>Micathvirus micath</taxon>
    </lineage>
</organism>
<dbReference type="GeneID" id="79412941"/>
<dbReference type="EMBL" id="OP882271">
    <property type="protein sequence ID" value="WAX22382.1"/>
    <property type="molecule type" value="Genomic_DNA"/>
</dbReference>
<protein>
    <submittedName>
        <fullName evidence="1">Uncharacterized protein</fullName>
    </submittedName>
</protein>
<dbReference type="PROSITE" id="PS51257">
    <property type="entry name" value="PROKAR_LIPOPROTEIN"/>
    <property type="match status" value="1"/>
</dbReference>
<sequence length="62" mass="6740">MRPTPDELTPVLHPASEIAPDGCWIVCGSCGCNKRAEFYVETDAPWCFEPICDCPLPATLTA</sequence>
<proteinExistence type="predicted"/>
<name>A0AAE9VLJ4_9CAUD</name>
<dbReference type="RefSeq" id="YP_010719801.1">
    <property type="nucleotide sequence ID" value="NC_072502.1"/>
</dbReference>
<keyword evidence="2" id="KW-1185">Reference proteome</keyword>
<reference evidence="1" key="1">
    <citation type="submission" date="2022-11" db="EMBL/GenBank/DDBJ databases">
        <authorList>
            <person name="Jaryenneh J.D."/>
            <person name="Schoeniger J.S."/>
            <person name="Mageeney C.M."/>
        </authorList>
    </citation>
    <scope>NUCLEOTIDE SEQUENCE</scope>
</reference>
<dbReference type="KEGG" id="vg:79412941"/>
<dbReference type="Proteomes" id="UP001211688">
    <property type="component" value="Segment"/>
</dbReference>
<evidence type="ECO:0000313" key="2">
    <source>
        <dbReference type="Proteomes" id="UP001211688"/>
    </source>
</evidence>
<accession>A0AAE9VLJ4</accession>
<evidence type="ECO:0000313" key="1">
    <source>
        <dbReference type="EMBL" id="WAX22382.1"/>
    </source>
</evidence>